<protein>
    <submittedName>
        <fullName evidence="2">Leucine-rich repeat-containing protein 1</fullName>
    </submittedName>
</protein>
<name>A0A0A1WMP0_ZEUCU</name>
<keyword evidence="1" id="KW-0732">Signal</keyword>
<proteinExistence type="predicted"/>
<reference evidence="2" key="2">
    <citation type="journal article" date="2015" name="Gigascience">
        <title>Reconstructing a comprehensive transcriptome assembly of a white-pupal translocated strain of the pest fruit fly Bactrocera cucurbitae.</title>
        <authorList>
            <person name="Sim S.B."/>
            <person name="Calla B."/>
            <person name="Hall B."/>
            <person name="DeRego T."/>
            <person name="Geib S.M."/>
        </authorList>
    </citation>
    <scope>NUCLEOTIDE SEQUENCE</scope>
</reference>
<accession>A0A0A1WMP0</accession>
<sequence>LQKNVQTQKCKFSIVCLCAGLATKTAAALTMTATTTAESIADNNHSESLTRAQQLPAAILTDNFKATTNSTTITTTTTTTIFTTISKIITCARLPFLLP</sequence>
<feature type="signal peptide" evidence="1">
    <location>
        <begin position="1"/>
        <end position="27"/>
    </location>
</feature>
<dbReference type="AlphaFoldDB" id="A0A0A1WMP0"/>
<evidence type="ECO:0000256" key="1">
    <source>
        <dbReference type="SAM" id="SignalP"/>
    </source>
</evidence>
<feature type="chain" id="PRO_5001982732" evidence="1">
    <location>
        <begin position="28"/>
        <end position="99"/>
    </location>
</feature>
<feature type="non-terminal residue" evidence="2">
    <location>
        <position position="1"/>
    </location>
</feature>
<gene>
    <name evidence="2" type="primary">LRRC1</name>
    <name evidence="2" type="ORF">g.28530</name>
</gene>
<evidence type="ECO:0000313" key="2">
    <source>
        <dbReference type="EMBL" id="JAD00132.1"/>
    </source>
</evidence>
<reference evidence="2" key="1">
    <citation type="submission" date="2014-11" db="EMBL/GenBank/DDBJ databases">
        <authorList>
            <person name="Geib S."/>
        </authorList>
    </citation>
    <scope>NUCLEOTIDE SEQUENCE</scope>
</reference>
<dbReference type="EMBL" id="GBXI01014160">
    <property type="protein sequence ID" value="JAD00132.1"/>
    <property type="molecule type" value="Transcribed_RNA"/>
</dbReference>
<organism evidence="2">
    <name type="scientific">Zeugodacus cucurbitae</name>
    <name type="common">Melon fruit fly</name>
    <name type="synonym">Bactrocera cucurbitae</name>
    <dbReference type="NCBI Taxonomy" id="28588"/>
    <lineage>
        <taxon>Eukaryota</taxon>
        <taxon>Metazoa</taxon>
        <taxon>Ecdysozoa</taxon>
        <taxon>Arthropoda</taxon>
        <taxon>Hexapoda</taxon>
        <taxon>Insecta</taxon>
        <taxon>Pterygota</taxon>
        <taxon>Neoptera</taxon>
        <taxon>Endopterygota</taxon>
        <taxon>Diptera</taxon>
        <taxon>Brachycera</taxon>
        <taxon>Muscomorpha</taxon>
        <taxon>Tephritoidea</taxon>
        <taxon>Tephritidae</taxon>
        <taxon>Zeugodacus</taxon>
        <taxon>Zeugodacus</taxon>
    </lineage>
</organism>